<dbReference type="InterPro" id="IPR012433">
    <property type="entry name" value="Imm11"/>
</dbReference>
<comment type="caution">
    <text evidence="2">The sequence shown here is derived from an EMBL/GenBank/DDBJ whole genome shotgun (WGS) entry which is preliminary data.</text>
</comment>
<evidence type="ECO:0000259" key="1">
    <source>
        <dbReference type="Pfam" id="PF07791"/>
    </source>
</evidence>
<gene>
    <name evidence="2" type="ORF">J2W48_004037</name>
</gene>
<name>A0ABU1YEM0_9FLAO</name>
<dbReference type="Pfam" id="PF07791">
    <property type="entry name" value="Imm11"/>
    <property type="match status" value="1"/>
</dbReference>
<evidence type="ECO:0000313" key="3">
    <source>
        <dbReference type="Proteomes" id="UP001269081"/>
    </source>
</evidence>
<accession>A0ABU1YEM0</accession>
<dbReference type="Proteomes" id="UP001269081">
    <property type="component" value="Unassembled WGS sequence"/>
</dbReference>
<feature type="domain" description="Immunity MXAN-0049 protein" evidence="1">
    <location>
        <begin position="60"/>
        <end position="180"/>
    </location>
</feature>
<dbReference type="RefSeq" id="WP_310283508.1">
    <property type="nucleotide sequence ID" value="NZ_JAVDWQ010000018.1"/>
</dbReference>
<evidence type="ECO:0000313" key="2">
    <source>
        <dbReference type="EMBL" id="MDR7212080.1"/>
    </source>
</evidence>
<organism evidence="2 3">
    <name type="scientific">Flavobacterium piscis</name>
    <dbReference type="NCBI Taxonomy" id="1114874"/>
    <lineage>
        <taxon>Bacteria</taxon>
        <taxon>Pseudomonadati</taxon>
        <taxon>Bacteroidota</taxon>
        <taxon>Flavobacteriia</taxon>
        <taxon>Flavobacteriales</taxon>
        <taxon>Flavobacteriaceae</taxon>
        <taxon>Flavobacterium</taxon>
    </lineage>
</organism>
<sequence length="188" mass="21161">MAYYMLECYGMDAEEEAAALGSWPKFEGVNWMLGRPVTKEIPTPIIIELDPDNPGLMMPMFYSGVLLFSDEMIAILHKIGVTNFQCFDTIIRDTVKEIDHTNYKLINIIGLVAAADFEKSDYDTHGGTALIDTDFDSLSIDENKINGQRLFRLAESVNGIVIHEDVKKALEEHGIENLDFVLPEDWIG</sequence>
<reference evidence="2 3" key="1">
    <citation type="submission" date="2023-07" db="EMBL/GenBank/DDBJ databases">
        <title>Sorghum-associated microbial communities from plants grown in Nebraska, USA.</title>
        <authorList>
            <person name="Schachtman D."/>
        </authorList>
    </citation>
    <scope>NUCLEOTIDE SEQUENCE [LARGE SCALE GENOMIC DNA]</scope>
    <source>
        <strain evidence="2 3">4129</strain>
    </source>
</reference>
<protein>
    <recommendedName>
        <fullName evidence="1">Immunity MXAN-0049 protein domain-containing protein</fullName>
    </recommendedName>
</protein>
<keyword evidence="3" id="KW-1185">Reference proteome</keyword>
<proteinExistence type="predicted"/>
<dbReference type="EMBL" id="JAVDWQ010000018">
    <property type="protein sequence ID" value="MDR7212080.1"/>
    <property type="molecule type" value="Genomic_DNA"/>
</dbReference>